<organism evidence="1 2">
    <name type="scientific">Sulfuriroseicoccus oceanibius</name>
    <dbReference type="NCBI Taxonomy" id="2707525"/>
    <lineage>
        <taxon>Bacteria</taxon>
        <taxon>Pseudomonadati</taxon>
        <taxon>Verrucomicrobiota</taxon>
        <taxon>Verrucomicrobiia</taxon>
        <taxon>Verrucomicrobiales</taxon>
        <taxon>Verrucomicrobiaceae</taxon>
        <taxon>Sulfuriroseicoccus</taxon>
    </lineage>
</organism>
<gene>
    <name evidence="1" type="ORF">G3M56_009195</name>
</gene>
<evidence type="ECO:0000313" key="2">
    <source>
        <dbReference type="Proteomes" id="UP000475117"/>
    </source>
</evidence>
<dbReference type="EMBL" id="CP066776">
    <property type="protein sequence ID" value="QQL44068.1"/>
    <property type="molecule type" value="Genomic_DNA"/>
</dbReference>
<protein>
    <submittedName>
        <fullName evidence="1">Uncharacterized protein</fullName>
    </submittedName>
</protein>
<dbReference type="KEGG" id="soa:G3M56_009195"/>
<name>A0A6B3L9G8_9BACT</name>
<dbReference type="Proteomes" id="UP000475117">
    <property type="component" value="Chromosome"/>
</dbReference>
<keyword evidence="2" id="KW-1185">Reference proteome</keyword>
<reference evidence="1 2" key="1">
    <citation type="submission" date="2020-12" db="EMBL/GenBank/DDBJ databases">
        <title>Sulforoseuscoccus oceanibium gen. nov., sp. nov., a representative of the phylum Verrucomicrobia with special cytoplasmic membrane, and proposal of Sulforoseuscoccusaceae fam. nov.</title>
        <authorList>
            <person name="Xi F."/>
        </authorList>
    </citation>
    <scope>NUCLEOTIDE SEQUENCE [LARGE SCALE GENOMIC DNA]</scope>
    <source>
        <strain evidence="1 2">T37</strain>
    </source>
</reference>
<proteinExistence type="predicted"/>
<dbReference type="RefSeq" id="WP_164365766.1">
    <property type="nucleotide sequence ID" value="NZ_CP066776.1"/>
</dbReference>
<accession>A0A6B3L9G8</accession>
<dbReference type="AlphaFoldDB" id="A0A6B3L9G8"/>
<evidence type="ECO:0000313" key="1">
    <source>
        <dbReference type="EMBL" id="QQL44068.1"/>
    </source>
</evidence>
<sequence>MSEATITNALLRCTREDNLASEVFELVRADLGLWVLELPETFQEIVEVLTAHSNLLRTLKANGSDYTLHLAATVDEMHRLVIPSDMAALSADCGFSIELIATP</sequence>